<protein>
    <submittedName>
        <fullName evidence="3">Aldo/keto reductase</fullName>
    </submittedName>
</protein>
<feature type="domain" description="NADP-dependent oxidoreductase" evidence="2">
    <location>
        <begin position="39"/>
        <end position="343"/>
    </location>
</feature>
<proteinExistence type="predicted"/>
<dbReference type="Gene3D" id="3.20.20.100">
    <property type="entry name" value="NADP-dependent oxidoreductase domain"/>
    <property type="match status" value="1"/>
</dbReference>
<dbReference type="CDD" id="cd19076">
    <property type="entry name" value="AKR_AKR13A_13D"/>
    <property type="match status" value="1"/>
</dbReference>
<dbReference type="PANTHER" id="PTHR43625:SF40">
    <property type="entry name" value="ALDO-KETO REDUCTASE YAKC [NADP(+)]"/>
    <property type="match status" value="1"/>
</dbReference>
<evidence type="ECO:0000313" key="3">
    <source>
        <dbReference type="EMBL" id="QNJ93545.1"/>
    </source>
</evidence>
<evidence type="ECO:0000256" key="1">
    <source>
        <dbReference type="ARBA" id="ARBA00023002"/>
    </source>
</evidence>
<dbReference type="SUPFAM" id="SSF51430">
    <property type="entry name" value="NAD(P)-linked oxidoreductase"/>
    <property type="match status" value="1"/>
</dbReference>
<dbReference type="InterPro" id="IPR023210">
    <property type="entry name" value="NADP_OxRdtase_dom"/>
</dbReference>
<organism evidence="3 4">
    <name type="scientific">Mycolicibacterium fluoranthenivorans</name>
    <dbReference type="NCBI Taxonomy" id="258505"/>
    <lineage>
        <taxon>Bacteria</taxon>
        <taxon>Bacillati</taxon>
        <taxon>Actinomycetota</taxon>
        <taxon>Actinomycetes</taxon>
        <taxon>Mycobacteriales</taxon>
        <taxon>Mycobacteriaceae</taxon>
        <taxon>Mycolicibacterium</taxon>
    </lineage>
</organism>
<dbReference type="KEGG" id="mflu:HZU40_04165"/>
<gene>
    <name evidence="3" type="ORF">HZU40_04165</name>
</gene>
<dbReference type="AlphaFoldDB" id="A0A7G8PGS9"/>
<dbReference type="Proteomes" id="UP000515498">
    <property type="component" value="Chromosome"/>
</dbReference>
<keyword evidence="1" id="KW-0560">Oxidoreductase</keyword>
<sequence length="364" mass="38867">MTVAGIDPAPTRSRICDSYTISYGGTVINLGHSDLTVRPIGLGCMGMSQFYGDSDDEQSIETIRAAIDLGVDFLDTSDVYGGSDIGTATNSRGFGHNERLIGTALAGRRDQVVLATKFGAKVNDSRDGIVIDGRPEYVAAACEASLRRLGTDVIDLYYCHRRDHTVPIEDTVGAMAELVTAGKIRALGLSEVGPELIRRAHVVHPITALQSEYSLWERGVEQGVTDTCRELGITLVPYCPLGRSALTGALKAGDTFDPNDFRSANPRFSAGNLETNLEPVAALADLAHEKGCTPGQLALAWLLVQPFDVVPIPGTRRIAHVRENMAAAAVTISADEVAYLSQLFAPGRVVGERYTPVHAATVSD</sequence>
<accession>A0A7G8PGS9</accession>
<dbReference type="PANTHER" id="PTHR43625">
    <property type="entry name" value="AFLATOXIN B1 ALDEHYDE REDUCTASE"/>
    <property type="match status" value="1"/>
</dbReference>
<evidence type="ECO:0000259" key="2">
    <source>
        <dbReference type="Pfam" id="PF00248"/>
    </source>
</evidence>
<dbReference type="InterPro" id="IPR036812">
    <property type="entry name" value="NAD(P)_OxRdtase_dom_sf"/>
</dbReference>
<dbReference type="Pfam" id="PF00248">
    <property type="entry name" value="Aldo_ket_red"/>
    <property type="match status" value="1"/>
</dbReference>
<dbReference type="InterPro" id="IPR050791">
    <property type="entry name" value="Aldo-Keto_reductase"/>
</dbReference>
<evidence type="ECO:0000313" key="4">
    <source>
        <dbReference type="Proteomes" id="UP000515498"/>
    </source>
</evidence>
<dbReference type="GO" id="GO:0016491">
    <property type="term" value="F:oxidoreductase activity"/>
    <property type="evidence" value="ECO:0007669"/>
    <property type="project" value="UniProtKB-KW"/>
</dbReference>
<dbReference type="GO" id="GO:0005737">
    <property type="term" value="C:cytoplasm"/>
    <property type="evidence" value="ECO:0007669"/>
    <property type="project" value="TreeGrafter"/>
</dbReference>
<reference evidence="3 4" key="1">
    <citation type="submission" date="2020-07" db="EMBL/GenBank/DDBJ databases">
        <title>Draft genome sequence of four isobutane-metabolizing strains capable of cometabolically degrading diverse ether contaminants.</title>
        <authorList>
            <person name="Chen W."/>
            <person name="Faulkner N."/>
            <person name="Smith C."/>
            <person name="Hyman M."/>
        </authorList>
    </citation>
    <scope>NUCLEOTIDE SEQUENCE [LARGE SCALE GENOMIC DNA]</scope>
    <source>
        <strain evidence="3 4">2A</strain>
    </source>
</reference>
<dbReference type="EMBL" id="CP059894">
    <property type="protein sequence ID" value="QNJ93545.1"/>
    <property type="molecule type" value="Genomic_DNA"/>
</dbReference>
<name>A0A7G8PGS9_9MYCO</name>